<dbReference type="Proteomes" id="UP000005442">
    <property type="component" value="Chromosome"/>
</dbReference>
<evidence type="ECO:0000313" key="1">
    <source>
        <dbReference type="EMBL" id="AEV74203.1"/>
    </source>
</evidence>
<reference evidence="1 2" key="1">
    <citation type="submission" date="2011-12" db="EMBL/GenBank/DDBJ databases">
        <title>Complete sequence of Mycobacterium rhodesiae NBB3.</title>
        <authorList>
            <consortium name="US DOE Joint Genome Institute"/>
            <person name="Lucas S."/>
            <person name="Han J."/>
            <person name="Lapidus A."/>
            <person name="Cheng J.-F."/>
            <person name="Goodwin L."/>
            <person name="Pitluck S."/>
            <person name="Peters L."/>
            <person name="Mikhailova N."/>
            <person name="Gu W."/>
            <person name="Detter J.C."/>
            <person name="Han C."/>
            <person name="Tapia R."/>
            <person name="Land M."/>
            <person name="Hauser L."/>
            <person name="Kyrpides N."/>
            <person name="Ivanova N."/>
            <person name="Pagani I."/>
            <person name="Mattes T."/>
            <person name="Holmes A."/>
            <person name="Rutledge P."/>
            <person name="Paulsen I."/>
            <person name="Coleman N."/>
            <person name="Woyke T."/>
        </authorList>
    </citation>
    <scope>NUCLEOTIDE SEQUENCE [LARGE SCALE GENOMIC DNA]</scope>
    <source>
        <strain evidence="1 2">NBB3</strain>
    </source>
</reference>
<protein>
    <submittedName>
        <fullName evidence="1">Uncharacterized protein</fullName>
    </submittedName>
</protein>
<evidence type="ECO:0000313" key="2">
    <source>
        <dbReference type="Proteomes" id="UP000005442"/>
    </source>
</evidence>
<name>G8RUI6_MYCRN</name>
<dbReference type="KEGG" id="mrh:MycrhN_3685"/>
<keyword evidence="2" id="KW-1185">Reference proteome</keyword>
<accession>G8RUI6</accession>
<dbReference type="PATRIC" id="fig|710685.3.peg.3696"/>
<dbReference type="HOGENOM" id="CLU_2974589_0_0_11"/>
<dbReference type="EMBL" id="CP003169">
    <property type="protein sequence ID" value="AEV74203.1"/>
    <property type="molecule type" value="Genomic_DNA"/>
</dbReference>
<gene>
    <name evidence="1" type="ordered locus">MycrhN_3685</name>
</gene>
<proteinExistence type="predicted"/>
<dbReference type="AlphaFoldDB" id="G8RUI6"/>
<organism evidence="1 2">
    <name type="scientific">Mycolicibacterium rhodesiae (strain NBB3)</name>
    <name type="common">Mycobacterium rhodesiae</name>
    <dbReference type="NCBI Taxonomy" id="710685"/>
    <lineage>
        <taxon>Bacteria</taxon>
        <taxon>Bacillati</taxon>
        <taxon>Actinomycetota</taxon>
        <taxon>Actinomycetes</taxon>
        <taxon>Mycobacteriales</taxon>
        <taxon>Mycobacteriaceae</taxon>
        <taxon>Mycolicibacterium</taxon>
    </lineage>
</organism>
<sequence>MLIMASMLMYRTDPRRTSRFGAPEPLDRARVVAQIIEDSTARGPTMLGVLARFLGEHD</sequence>